<dbReference type="Proteomes" id="UP000606974">
    <property type="component" value="Unassembled WGS sequence"/>
</dbReference>
<dbReference type="AlphaFoldDB" id="A0A8H7A682"/>
<organism evidence="2 3">
    <name type="scientific">Endocarpon pusillum</name>
    <dbReference type="NCBI Taxonomy" id="364733"/>
    <lineage>
        <taxon>Eukaryota</taxon>
        <taxon>Fungi</taxon>
        <taxon>Dikarya</taxon>
        <taxon>Ascomycota</taxon>
        <taxon>Pezizomycotina</taxon>
        <taxon>Eurotiomycetes</taxon>
        <taxon>Chaetothyriomycetidae</taxon>
        <taxon>Verrucariales</taxon>
        <taxon>Verrucariaceae</taxon>
        <taxon>Endocarpon</taxon>
    </lineage>
</organism>
<protein>
    <submittedName>
        <fullName evidence="2">Uncharacterized protein</fullName>
    </submittedName>
</protein>
<feature type="region of interest" description="Disordered" evidence="1">
    <location>
        <begin position="1"/>
        <end position="154"/>
    </location>
</feature>
<feature type="compositionally biased region" description="Polar residues" evidence="1">
    <location>
        <begin position="43"/>
        <end position="57"/>
    </location>
</feature>
<evidence type="ECO:0000256" key="1">
    <source>
        <dbReference type="SAM" id="MobiDB-lite"/>
    </source>
</evidence>
<reference evidence="2" key="1">
    <citation type="submission" date="2020-02" db="EMBL/GenBank/DDBJ databases">
        <authorList>
            <person name="Palmer J.M."/>
        </authorList>
    </citation>
    <scope>NUCLEOTIDE SEQUENCE</scope>
    <source>
        <strain evidence="2">EPUS1.4</strain>
        <tissue evidence="2">Thallus</tissue>
    </source>
</reference>
<dbReference type="EMBL" id="JAACFV010000343">
    <property type="protein sequence ID" value="KAF7502094.1"/>
    <property type="molecule type" value="Genomic_DNA"/>
</dbReference>
<comment type="caution">
    <text evidence="2">The sequence shown here is derived from an EMBL/GenBank/DDBJ whole genome shotgun (WGS) entry which is preliminary data.</text>
</comment>
<evidence type="ECO:0000313" key="2">
    <source>
        <dbReference type="EMBL" id="KAF7502094.1"/>
    </source>
</evidence>
<sequence length="178" mass="19572">MASQGTGQTNRDRGVMLQDTRTSRFVEEAPILSREELAPQGIKASTESKQLLPTTKRQPAPEEPAMDSEKETRPVDEKGQSRQEELLVEVESSVEEETNAGETDIPMDSDVEEEPEGTSHVPSAPVRPAPKNTRRPAGTMRASPQGSSHGRLGKRLSKACWVQEAVRNLLCTRTRILA</sequence>
<feature type="compositionally biased region" description="Basic and acidic residues" evidence="1">
    <location>
        <begin position="67"/>
        <end position="85"/>
    </location>
</feature>
<keyword evidence="3" id="KW-1185">Reference proteome</keyword>
<gene>
    <name evidence="2" type="ORF">GJ744_007214</name>
</gene>
<name>A0A8H7A682_9EURO</name>
<feature type="compositionally biased region" description="Acidic residues" evidence="1">
    <location>
        <begin position="86"/>
        <end position="116"/>
    </location>
</feature>
<accession>A0A8H7A682</accession>
<proteinExistence type="predicted"/>
<evidence type="ECO:0000313" key="3">
    <source>
        <dbReference type="Proteomes" id="UP000606974"/>
    </source>
</evidence>
<feature type="compositionally biased region" description="Basic and acidic residues" evidence="1">
    <location>
        <begin position="21"/>
        <end position="37"/>
    </location>
</feature>